<dbReference type="AlphaFoldDB" id="A0A151M4X7"/>
<comment type="caution">
    <text evidence="1">The sequence shown here is derived from an EMBL/GenBank/DDBJ whole genome shotgun (WGS) entry which is preliminary data.</text>
</comment>
<reference evidence="1 2" key="1">
    <citation type="journal article" date="2012" name="Genome Biol.">
        <title>Sequencing three crocodilian genomes to illuminate the evolution of archosaurs and amniotes.</title>
        <authorList>
            <person name="St John J.A."/>
            <person name="Braun E.L."/>
            <person name="Isberg S.R."/>
            <person name="Miles L.G."/>
            <person name="Chong A.Y."/>
            <person name="Gongora J."/>
            <person name="Dalzell P."/>
            <person name="Moran C."/>
            <person name="Bed'hom B."/>
            <person name="Abzhanov A."/>
            <person name="Burgess S.C."/>
            <person name="Cooksey A.M."/>
            <person name="Castoe T.A."/>
            <person name="Crawford N.G."/>
            <person name="Densmore L.D."/>
            <person name="Drew J.C."/>
            <person name="Edwards S.V."/>
            <person name="Faircloth B.C."/>
            <person name="Fujita M.K."/>
            <person name="Greenwold M.J."/>
            <person name="Hoffmann F.G."/>
            <person name="Howard J.M."/>
            <person name="Iguchi T."/>
            <person name="Janes D.E."/>
            <person name="Khan S.Y."/>
            <person name="Kohno S."/>
            <person name="de Koning A.J."/>
            <person name="Lance S.L."/>
            <person name="McCarthy F.M."/>
            <person name="McCormack J.E."/>
            <person name="Merchant M.E."/>
            <person name="Peterson D.G."/>
            <person name="Pollock D.D."/>
            <person name="Pourmand N."/>
            <person name="Raney B.J."/>
            <person name="Roessler K.A."/>
            <person name="Sanford J.R."/>
            <person name="Sawyer R.H."/>
            <person name="Schmidt C.J."/>
            <person name="Triplett E.W."/>
            <person name="Tuberville T.D."/>
            <person name="Venegas-Anaya M."/>
            <person name="Howard J.T."/>
            <person name="Jarvis E.D."/>
            <person name="Guillette L.J.Jr."/>
            <person name="Glenn T.C."/>
            <person name="Green R.E."/>
            <person name="Ray D.A."/>
        </authorList>
    </citation>
    <scope>NUCLEOTIDE SEQUENCE [LARGE SCALE GENOMIC DNA]</scope>
    <source>
        <strain evidence="1">KSC_2009_1</strain>
    </source>
</reference>
<name>A0A151M4X7_ALLMI</name>
<dbReference type="Proteomes" id="UP000050525">
    <property type="component" value="Unassembled WGS sequence"/>
</dbReference>
<keyword evidence="2" id="KW-1185">Reference proteome</keyword>
<proteinExistence type="predicted"/>
<gene>
    <name evidence="1" type="ORF">Y1Q_0007505</name>
</gene>
<evidence type="ECO:0000313" key="2">
    <source>
        <dbReference type="Proteomes" id="UP000050525"/>
    </source>
</evidence>
<protein>
    <submittedName>
        <fullName evidence="1">Uncharacterized protein</fullName>
    </submittedName>
</protein>
<sequence>MLCLTLPLSSFQGIQAGSHWIQIKSHKSGDRGIKRTEGGSGMLLLTPVDFGSGPSTICVYSLTKVGQPGVHKSLRRIKKRKKRHFLAREPSFLMDDSKPYDLYSAP</sequence>
<dbReference type="EMBL" id="AKHW03006584">
    <property type="protein sequence ID" value="KYO19579.1"/>
    <property type="molecule type" value="Genomic_DNA"/>
</dbReference>
<organism evidence="1 2">
    <name type="scientific">Alligator mississippiensis</name>
    <name type="common">American alligator</name>
    <dbReference type="NCBI Taxonomy" id="8496"/>
    <lineage>
        <taxon>Eukaryota</taxon>
        <taxon>Metazoa</taxon>
        <taxon>Chordata</taxon>
        <taxon>Craniata</taxon>
        <taxon>Vertebrata</taxon>
        <taxon>Euteleostomi</taxon>
        <taxon>Archelosauria</taxon>
        <taxon>Archosauria</taxon>
        <taxon>Crocodylia</taxon>
        <taxon>Alligatoridae</taxon>
        <taxon>Alligatorinae</taxon>
        <taxon>Alligator</taxon>
    </lineage>
</organism>
<accession>A0A151M4X7</accession>
<evidence type="ECO:0000313" key="1">
    <source>
        <dbReference type="EMBL" id="KYO19579.1"/>
    </source>
</evidence>